<keyword evidence="3" id="KW-1185">Reference proteome</keyword>
<protein>
    <recommendedName>
        <fullName evidence="4">Cell division protein FtsL</fullName>
    </recommendedName>
</protein>
<dbReference type="OrthoDB" id="7165680at2"/>
<comment type="caution">
    <text evidence="2">The sequence shown here is derived from an EMBL/GenBank/DDBJ whole genome shotgun (WGS) entry which is preliminary data.</text>
</comment>
<reference evidence="2 3" key="1">
    <citation type="submission" date="2018-04" db="EMBL/GenBank/DDBJ databases">
        <title>Genomic Encyclopedia of Archaeal and Bacterial Type Strains, Phase II (KMG-II): from individual species to whole genera.</title>
        <authorList>
            <person name="Goeker M."/>
        </authorList>
    </citation>
    <scope>NUCLEOTIDE SEQUENCE [LARGE SCALE GENOMIC DNA]</scope>
    <source>
        <strain evidence="2 3">DSM 23382</strain>
    </source>
</reference>
<dbReference type="RefSeq" id="WP_107991340.1">
    <property type="nucleotide sequence ID" value="NZ_QAYG01000009.1"/>
</dbReference>
<organism evidence="2 3">
    <name type="scientific">Breoghania corrubedonensis</name>
    <dbReference type="NCBI Taxonomy" id="665038"/>
    <lineage>
        <taxon>Bacteria</taxon>
        <taxon>Pseudomonadati</taxon>
        <taxon>Pseudomonadota</taxon>
        <taxon>Alphaproteobacteria</taxon>
        <taxon>Hyphomicrobiales</taxon>
        <taxon>Stappiaceae</taxon>
        <taxon>Breoghania</taxon>
    </lineage>
</organism>
<keyword evidence="1" id="KW-0175">Coiled coil</keyword>
<gene>
    <name evidence="2" type="ORF">C8N35_109119</name>
</gene>
<dbReference type="EMBL" id="QAYG01000009">
    <property type="protein sequence ID" value="PTW58815.1"/>
    <property type="molecule type" value="Genomic_DNA"/>
</dbReference>
<name>A0A2T5V4Y4_9HYPH</name>
<evidence type="ECO:0000313" key="2">
    <source>
        <dbReference type="EMBL" id="PTW58815.1"/>
    </source>
</evidence>
<evidence type="ECO:0008006" key="4">
    <source>
        <dbReference type="Google" id="ProtNLM"/>
    </source>
</evidence>
<evidence type="ECO:0000313" key="3">
    <source>
        <dbReference type="Proteomes" id="UP000244081"/>
    </source>
</evidence>
<sequence length="117" mass="13229">MFRILNIVLILAVIVGAAVVYNMKHNAENAADRVAHLQRAIEQEEDKIDLLKAEWSVLNQPARLQRLVERYNAYLHLEPLQVKQIASINDLPTKPIQFTPFSNDPLGGYAARGTVIR</sequence>
<dbReference type="Proteomes" id="UP000244081">
    <property type="component" value="Unassembled WGS sequence"/>
</dbReference>
<dbReference type="AlphaFoldDB" id="A0A2T5V4Y4"/>
<evidence type="ECO:0000256" key="1">
    <source>
        <dbReference type="SAM" id="Coils"/>
    </source>
</evidence>
<feature type="coiled-coil region" evidence="1">
    <location>
        <begin position="27"/>
        <end position="54"/>
    </location>
</feature>
<accession>A0A2T5V4Y4</accession>
<proteinExistence type="predicted"/>